<name>A0A7V5UFF7_CALAY</name>
<evidence type="ECO:0000256" key="1">
    <source>
        <dbReference type="ARBA" id="ARBA00000109"/>
    </source>
</evidence>
<comment type="caution">
    <text evidence="19">The sequence shown here is derived from an EMBL/GenBank/DDBJ whole genome shotgun (WGS) entry which is preliminary data.</text>
</comment>
<dbReference type="FunFam" id="1.10.1520.10:FF:000001">
    <property type="entry name" value="Ribonuclease 3"/>
    <property type="match status" value="1"/>
</dbReference>
<dbReference type="GO" id="GO:0019843">
    <property type="term" value="F:rRNA binding"/>
    <property type="evidence" value="ECO:0007669"/>
    <property type="project" value="UniProtKB-KW"/>
</dbReference>
<comment type="similarity">
    <text evidence="3">Belongs to the ribonuclease III family.</text>
</comment>
<feature type="domain" description="RNase III" evidence="18">
    <location>
        <begin position="23"/>
        <end position="152"/>
    </location>
</feature>
<keyword evidence="14 15" id="KW-0694">RNA-binding</keyword>
<dbReference type="Gene3D" id="3.30.160.20">
    <property type="match status" value="1"/>
</dbReference>
<keyword evidence="10 15" id="KW-0479">Metal-binding</keyword>
<feature type="region of interest" description="Disordered" evidence="16">
    <location>
        <begin position="254"/>
        <end position="274"/>
    </location>
</feature>
<keyword evidence="7 15" id="KW-0507">mRNA processing</keyword>
<dbReference type="GO" id="GO:0046872">
    <property type="term" value="F:metal ion binding"/>
    <property type="evidence" value="ECO:0007669"/>
    <property type="project" value="UniProtKB-KW"/>
</dbReference>
<evidence type="ECO:0000256" key="3">
    <source>
        <dbReference type="ARBA" id="ARBA00010183"/>
    </source>
</evidence>
<protein>
    <recommendedName>
        <fullName evidence="15">Ribonuclease 3</fullName>
        <ecNumber evidence="15">3.1.26.3</ecNumber>
    </recommendedName>
    <alternativeName>
        <fullName evidence="15">Ribonuclease III</fullName>
        <shortName evidence="15">RNase III</shortName>
    </alternativeName>
</protein>
<dbReference type="PANTHER" id="PTHR11207">
    <property type="entry name" value="RIBONUCLEASE III"/>
    <property type="match status" value="1"/>
</dbReference>
<evidence type="ECO:0000256" key="9">
    <source>
        <dbReference type="ARBA" id="ARBA00022722"/>
    </source>
</evidence>
<dbReference type="SMART" id="SM00358">
    <property type="entry name" value="DSRM"/>
    <property type="match status" value="1"/>
</dbReference>
<keyword evidence="11 15" id="KW-0255">Endonuclease</keyword>
<accession>A0A7V5UFF7</accession>
<evidence type="ECO:0000256" key="11">
    <source>
        <dbReference type="ARBA" id="ARBA00022759"/>
    </source>
</evidence>
<comment type="catalytic activity">
    <reaction evidence="1 15">
        <text>Endonucleolytic cleavage to 5'-phosphomonoester.</text>
        <dbReference type="EC" id="3.1.26.3"/>
    </reaction>
</comment>
<evidence type="ECO:0000256" key="2">
    <source>
        <dbReference type="ARBA" id="ARBA00004496"/>
    </source>
</evidence>
<feature type="active site" evidence="15">
    <location>
        <position position="141"/>
    </location>
</feature>
<dbReference type="FunFam" id="3.30.160.20:FF:000003">
    <property type="entry name" value="Ribonuclease 3"/>
    <property type="match status" value="1"/>
</dbReference>
<keyword evidence="5 15" id="KW-0963">Cytoplasm</keyword>
<evidence type="ECO:0000256" key="7">
    <source>
        <dbReference type="ARBA" id="ARBA00022664"/>
    </source>
</evidence>
<evidence type="ECO:0000256" key="16">
    <source>
        <dbReference type="SAM" id="MobiDB-lite"/>
    </source>
</evidence>
<dbReference type="GO" id="GO:0006397">
    <property type="term" value="P:mRNA processing"/>
    <property type="evidence" value="ECO:0007669"/>
    <property type="project" value="UniProtKB-UniRule"/>
</dbReference>
<keyword evidence="6 15" id="KW-0698">rRNA processing</keyword>
<feature type="binding site" evidence="15">
    <location>
        <position position="138"/>
    </location>
    <ligand>
        <name>Mg(2+)</name>
        <dbReference type="ChEBI" id="CHEBI:18420"/>
    </ligand>
</feature>
<dbReference type="AlphaFoldDB" id="A0A7V5UFF7"/>
<reference evidence="19" key="1">
    <citation type="journal article" date="2020" name="mSystems">
        <title>Genome- and Community-Level Interaction Insights into Carbon Utilization and Element Cycling Functions of Hydrothermarchaeota in Hydrothermal Sediment.</title>
        <authorList>
            <person name="Zhou Z."/>
            <person name="Liu Y."/>
            <person name="Xu W."/>
            <person name="Pan J."/>
            <person name="Luo Z.H."/>
            <person name="Li M."/>
        </authorList>
    </citation>
    <scope>NUCLEOTIDE SEQUENCE [LARGE SCALE GENOMIC DNA]</scope>
    <source>
        <strain evidence="19">HyVt-527</strain>
    </source>
</reference>
<dbReference type="EMBL" id="DROD01000569">
    <property type="protein sequence ID" value="HHJ53295.1"/>
    <property type="molecule type" value="Genomic_DNA"/>
</dbReference>
<dbReference type="NCBIfam" id="TIGR02191">
    <property type="entry name" value="RNaseIII"/>
    <property type="match status" value="1"/>
</dbReference>
<dbReference type="PANTHER" id="PTHR11207:SF0">
    <property type="entry name" value="RIBONUCLEASE 3"/>
    <property type="match status" value="1"/>
</dbReference>
<evidence type="ECO:0000256" key="12">
    <source>
        <dbReference type="ARBA" id="ARBA00022801"/>
    </source>
</evidence>
<comment type="subunit">
    <text evidence="4 15">Homodimer.</text>
</comment>
<feature type="domain" description="DRBM" evidence="17">
    <location>
        <begin position="179"/>
        <end position="248"/>
    </location>
</feature>
<evidence type="ECO:0000259" key="17">
    <source>
        <dbReference type="PROSITE" id="PS50137"/>
    </source>
</evidence>
<evidence type="ECO:0000256" key="15">
    <source>
        <dbReference type="HAMAP-Rule" id="MF_00104"/>
    </source>
</evidence>
<feature type="binding site" evidence="15">
    <location>
        <position position="141"/>
    </location>
    <ligand>
        <name>Mg(2+)</name>
        <dbReference type="ChEBI" id="CHEBI:18420"/>
    </ligand>
</feature>
<organism evidence="19">
    <name type="scientific">Caldithrix abyssi</name>
    <dbReference type="NCBI Taxonomy" id="187145"/>
    <lineage>
        <taxon>Bacteria</taxon>
        <taxon>Pseudomonadati</taxon>
        <taxon>Calditrichota</taxon>
        <taxon>Calditrichia</taxon>
        <taxon>Calditrichales</taxon>
        <taxon>Calditrichaceae</taxon>
        <taxon>Caldithrix</taxon>
    </lineage>
</organism>
<keyword evidence="12 15" id="KW-0378">Hydrolase</keyword>
<dbReference type="GO" id="GO:0010468">
    <property type="term" value="P:regulation of gene expression"/>
    <property type="evidence" value="ECO:0007669"/>
    <property type="project" value="TreeGrafter"/>
</dbReference>
<evidence type="ECO:0000256" key="5">
    <source>
        <dbReference type="ARBA" id="ARBA00022490"/>
    </source>
</evidence>
<dbReference type="InterPro" id="IPR000999">
    <property type="entry name" value="RNase_III_dom"/>
</dbReference>
<dbReference type="CDD" id="cd10845">
    <property type="entry name" value="DSRM_RNAse_III_family"/>
    <property type="match status" value="1"/>
</dbReference>
<dbReference type="GO" id="GO:0006364">
    <property type="term" value="P:rRNA processing"/>
    <property type="evidence" value="ECO:0007669"/>
    <property type="project" value="UniProtKB-UniRule"/>
</dbReference>
<dbReference type="Pfam" id="PF00035">
    <property type="entry name" value="dsrm"/>
    <property type="match status" value="1"/>
</dbReference>
<dbReference type="Proteomes" id="UP000886124">
    <property type="component" value="Unassembled WGS sequence"/>
</dbReference>
<dbReference type="SUPFAM" id="SSF69065">
    <property type="entry name" value="RNase III domain-like"/>
    <property type="match status" value="1"/>
</dbReference>
<proteinExistence type="inferred from homology"/>
<evidence type="ECO:0000259" key="18">
    <source>
        <dbReference type="PROSITE" id="PS50142"/>
    </source>
</evidence>
<dbReference type="SUPFAM" id="SSF54768">
    <property type="entry name" value="dsRNA-binding domain-like"/>
    <property type="match status" value="1"/>
</dbReference>
<dbReference type="InterPro" id="IPR011907">
    <property type="entry name" value="RNase_III"/>
</dbReference>
<dbReference type="GO" id="GO:0005737">
    <property type="term" value="C:cytoplasm"/>
    <property type="evidence" value="ECO:0007669"/>
    <property type="project" value="UniProtKB-SubCell"/>
</dbReference>
<dbReference type="HAMAP" id="MF_00104">
    <property type="entry name" value="RNase_III"/>
    <property type="match status" value="1"/>
</dbReference>
<dbReference type="PROSITE" id="PS50142">
    <property type="entry name" value="RNASE_3_2"/>
    <property type="match status" value="1"/>
</dbReference>
<dbReference type="InterPro" id="IPR014720">
    <property type="entry name" value="dsRBD_dom"/>
</dbReference>
<dbReference type="GO" id="GO:0003725">
    <property type="term" value="F:double-stranded RNA binding"/>
    <property type="evidence" value="ECO:0007669"/>
    <property type="project" value="TreeGrafter"/>
</dbReference>
<keyword evidence="13 15" id="KW-0460">Magnesium</keyword>
<dbReference type="EC" id="3.1.26.3" evidence="15"/>
<evidence type="ECO:0000256" key="13">
    <source>
        <dbReference type="ARBA" id="ARBA00022842"/>
    </source>
</evidence>
<dbReference type="GO" id="GO:0008033">
    <property type="term" value="P:tRNA processing"/>
    <property type="evidence" value="ECO:0007669"/>
    <property type="project" value="UniProtKB-KW"/>
</dbReference>
<evidence type="ECO:0000256" key="14">
    <source>
        <dbReference type="ARBA" id="ARBA00022884"/>
    </source>
</evidence>
<dbReference type="InterPro" id="IPR036389">
    <property type="entry name" value="RNase_III_sf"/>
</dbReference>
<sequence>MLKKIFQRIGNAKQGEGEFPVNIKELEQILGYRFKNKDHLIQALTHRSYLNRTHEAPYHSNERLEFLGDAVLDLIVTDYLYHRFQTKDEGVLSGKKSVLVSRRVLGNIVEELGLGRFLLVDRGEEKTGGRTRLSNLANLFEAVLGAIYLDGGYSAAFRFVEKILFPRVDQVLKTATYFNYKSALLEYAQSQGWGAPKYRIVKESGPDHDKRFVVVAEVNKKLSARGFGRSKKKAEQKAAQNALQKLERQLGQPIIAVGKSEKKRKQDKRNLQEN</sequence>
<evidence type="ECO:0000256" key="6">
    <source>
        <dbReference type="ARBA" id="ARBA00022552"/>
    </source>
</evidence>
<dbReference type="GO" id="GO:0042802">
    <property type="term" value="F:identical protein binding"/>
    <property type="evidence" value="ECO:0007669"/>
    <property type="project" value="UniProtKB-ARBA"/>
</dbReference>
<dbReference type="CDD" id="cd00593">
    <property type="entry name" value="RIBOc"/>
    <property type="match status" value="1"/>
</dbReference>
<comment type="function">
    <text evidence="15">Digests double-stranded RNA. Involved in the processing of primary rRNA transcript to yield the immediate precursors to the large and small rRNAs (23S and 16S). Processes some mRNAs, and tRNAs when they are encoded in the rRNA operon. Processes pre-crRNA and tracrRNA of type II CRISPR loci if present in the organism.</text>
</comment>
<dbReference type="PROSITE" id="PS00517">
    <property type="entry name" value="RNASE_3_1"/>
    <property type="match status" value="1"/>
</dbReference>
<dbReference type="PROSITE" id="PS50137">
    <property type="entry name" value="DS_RBD"/>
    <property type="match status" value="1"/>
</dbReference>
<keyword evidence="9 15" id="KW-0540">Nuclease</keyword>
<dbReference type="GO" id="GO:0004525">
    <property type="term" value="F:ribonuclease III activity"/>
    <property type="evidence" value="ECO:0007669"/>
    <property type="project" value="UniProtKB-UniRule"/>
</dbReference>
<keyword evidence="15" id="KW-0699">rRNA-binding</keyword>
<dbReference type="SMART" id="SM00535">
    <property type="entry name" value="RIBOc"/>
    <property type="match status" value="1"/>
</dbReference>
<feature type="active site" evidence="15">
    <location>
        <position position="69"/>
    </location>
</feature>
<dbReference type="Gene3D" id="1.10.1520.10">
    <property type="entry name" value="Ribonuclease III domain"/>
    <property type="match status" value="1"/>
</dbReference>
<evidence type="ECO:0000256" key="10">
    <source>
        <dbReference type="ARBA" id="ARBA00022723"/>
    </source>
</evidence>
<feature type="binding site" evidence="15">
    <location>
        <position position="65"/>
    </location>
    <ligand>
        <name>Mg(2+)</name>
        <dbReference type="ChEBI" id="CHEBI:18420"/>
    </ligand>
</feature>
<comment type="cofactor">
    <cofactor evidence="15">
        <name>Mg(2+)</name>
        <dbReference type="ChEBI" id="CHEBI:18420"/>
    </cofactor>
</comment>
<gene>
    <name evidence="15 19" type="primary">rnc</name>
    <name evidence="19" type="ORF">ENJ89_08895</name>
</gene>
<evidence type="ECO:0000256" key="8">
    <source>
        <dbReference type="ARBA" id="ARBA00022694"/>
    </source>
</evidence>
<dbReference type="Pfam" id="PF14622">
    <property type="entry name" value="Ribonucleas_3_3"/>
    <property type="match status" value="1"/>
</dbReference>
<comment type="subcellular location">
    <subcellularLocation>
        <location evidence="2 15">Cytoplasm</location>
    </subcellularLocation>
</comment>
<evidence type="ECO:0000313" key="19">
    <source>
        <dbReference type="EMBL" id="HHJ53295.1"/>
    </source>
</evidence>
<keyword evidence="8 15" id="KW-0819">tRNA processing</keyword>
<evidence type="ECO:0000256" key="4">
    <source>
        <dbReference type="ARBA" id="ARBA00011738"/>
    </source>
</evidence>